<dbReference type="InterPro" id="IPR002018">
    <property type="entry name" value="CarbesteraseB"/>
</dbReference>
<dbReference type="PANTHER" id="PTHR11559">
    <property type="entry name" value="CARBOXYLESTERASE"/>
    <property type="match status" value="1"/>
</dbReference>
<comment type="similarity">
    <text evidence="1 3">Belongs to the type-B carboxylesterase/lipase family.</text>
</comment>
<evidence type="ECO:0000313" key="5">
    <source>
        <dbReference type="EMBL" id="SPW28120.1"/>
    </source>
</evidence>
<dbReference type="EMBL" id="UARK01000004">
    <property type="protein sequence ID" value="SPW28120.1"/>
    <property type="molecule type" value="Genomic_DNA"/>
</dbReference>
<evidence type="ECO:0000256" key="2">
    <source>
        <dbReference type="ARBA" id="ARBA00022801"/>
    </source>
</evidence>
<keyword evidence="2 3" id="KW-0378">Hydrolase</keyword>
<dbReference type="GO" id="GO:0016787">
    <property type="term" value="F:hydrolase activity"/>
    <property type="evidence" value="ECO:0007669"/>
    <property type="project" value="UniProtKB-KW"/>
</dbReference>
<comment type="caution">
    <text evidence="5">The sequence shown here is derived from an EMBL/GenBank/DDBJ whole genome shotgun (WGS) entry which is preliminary data.</text>
</comment>
<dbReference type="Pfam" id="PF00135">
    <property type="entry name" value="COesterase"/>
    <property type="match status" value="1"/>
</dbReference>
<organism evidence="5 6">
    <name type="scientific">Corynebacterium matruchotii</name>
    <dbReference type="NCBI Taxonomy" id="43768"/>
    <lineage>
        <taxon>Bacteria</taxon>
        <taxon>Bacillati</taxon>
        <taxon>Actinomycetota</taxon>
        <taxon>Actinomycetes</taxon>
        <taxon>Mycobacteriales</taxon>
        <taxon>Corynebacteriaceae</taxon>
        <taxon>Corynebacterium</taxon>
    </lineage>
</organism>
<dbReference type="InterPro" id="IPR050309">
    <property type="entry name" value="Type-B_Carboxylest/Lipase"/>
</dbReference>
<evidence type="ECO:0000259" key="4">
    <source>
        <dbReference type="Pfam" id="PF00135"/>
    </source>
</evidence>
<sequence length="428" mass="48513">MGEIIVNAPSGQFTGTTVADDVTVFKRIVYGIAPRFSVARPPQHEDLHMHKCGEDGKEMCELVLSITAPASAKPLDDLPVVVFIHGGSYEAGSYDEPWFNAVPFARDGVVTVSVSYRLGFLGFTRFADEEPNRYRGIDDCEMALEWVQKNIESFGGNPTNVTLVGQSAGAGIVLWLCRRDHYKGAFRRAWAMSPAFPRQPFRSRLAKILLRTRLTRDALGKVDYDRLEKTRARMRSLVLNDLRFGPHPFRAQELSADIPLVVTSSQEEMLLSTAGQKRDASWWGRVLRPFYRRLFGANTLWLPPHRVREIGYLIGDAMIRKFVVQVADANPKKTWVLEYRGTTQDPIYHCADIPWFFGNFDSIPQDIPEIRHCPPLEKLVHEKALRFIHGEEPDWPEYGVDKQVLVAHLDGSTDIITDPLGYIREGMK</sequence>
<dbReference type="RefSeq" id="WP_005526443.1">
    <property type="nucleotide sequence ID" value="NZ_CAJPQJ010000005.1"/>
</dbReference>
<dbReference type="AlphaFoldDB" id="A0A6H9XE82"/>
<accession>A0A6H9XE82</accession>
<feature type="domain" description="Carboxylesterase type B" evidence="4">
    <location>
        <begin position="41"/>
        <end position="194"/>
    </location>
</feature>
<dbReference type="InterPro" id="IPR029058">
    <property type="entry name" value="AB_hydrolase_fold"/>
</dbReference>
<evidence type="ECO:0000313" key="6">
    <source>
        <dbReference type="Proteomes" id="UP000249886"/>
    </source>
</evidence>
<gene>
    <name evidence="5" type="ORF">NCTC10254_01146</name>
</gene>
<name>A0A6H9XE82_9CORY</name>
<evidence type="ECO:0000256" key="1">
    <source>
        <dbReference type="ARBA" id="ARBA00005964"/>
    </source>
</evidence>
<dbReference type="EC" id="3.1.1.-" evidence="3"/>
<evidence type="ECO:0000256" key="3">
    <source>
        <dbReference type="RuleBase" id="RU361235"/>
    </source>
</evidence>
<dbReference type="GeneID" id="84574412"/>
<dbReference type="Proteomes" id="UP000249886">
    <property type="component" value="Unassembled WGS sequence"/>
</dbReference>
<dbReference type="InterPro" id="IPR019826">
    <property type="entry name" value="Carboxylesterase_B_AS"/>
</dbReference>
<dbReference type="SUPFAM" id="SSF53474">
    <property type="entry name" value="alpha/beta-Hydrolases"/>
    <property type="match status" value="1"/>
</dbReference>
<proteinExistence type="inferred from homology"/>
<dbReference type="PROSITE" id="PS00122">
    <property type="entry name" value="CARBOXYLESTERASE_B_1"/>
    <property type="match status" value="1"/>
</dbReference>
<reference evidence="5 6" key="1">
    <citation type="submission" date="2018-06" db="EMBL/GenBank/DDBJ databases">
        <authorList>
            <consortium name="Pathogen Informatics"/>
            <person name="Doyle S."/>
        </authorList>
    </citation>
    <scope>NUCLEOTIDE SEQUENCE [LARGE SCALE GENOMIC DNA]</scope>
    <source>
        <strain evidence="5 6">NCTC10254</strain>
    </source>
</reference>
<protein>
    <recommendedName>
        <fullName evidence="3">Carboxylic ester hydrolase</fullName>
        <ecNumber evidence="3">3.1.1.-</ecNumber>
    </recommendedName>
</protein>
<dbReference type="Gene3D" id="3.40.50.1820">
    <property type="entry name" value="alpha/beta hydrolase"/>
    <property type="match status" value="1"/>
</dbReference>